<evidence type="ECO:0000313" key="4">
    <source>
        <dbReference type="Proteomes" id="UP000252706"/>
    </source>
</evidence>
<organism evidence="3 4">
    <name type="scientific">Phaeobacter gallaeciensis</name>
    <dbReference type="NCBI Taxonomy" id="60890"/>
    <lineage>
        <taxon>Bacteria</taxon>
        <taxon>Pseudomonadati</taxon>
        <taxon>Pseudomonadota</taxon>
        <taxon>Alphaproteobacteria</taxon>
        <taxon>Rhodobacterales</taxon>
        <taxon>Roseobacteraceae</taxon>
        <taxon>Phaeobacter</taxon>
    </lineage>
</organism>
<dbReference type="AlphaFoldDB" id="A0A366WTH3"/>
<comment type="caution">
    <text evidence="3">The sequence shown here is derived from an EMBL/GenBank/DDBJ whole genome shotgun (WGS) entry which is preliminary data.</text>
</comment>
<dbReference type="Pfam" id="PF13205">
    <property type="entry name" value="Big_5"/>
    <property type="match status" value="2"/>
</dbReference>
<accession>A0A366WTH3</accession>
<dbReference type="Proteomes" id="UP000252706">
    <property type="component" value="Unassembled WGS sequence"/>
</dbReference>
<dbReference type="RefSeq" id="WP_113824702.1">
    <property type="nucleotide sequence ID" value="NZ_QOCE01000039.1"/>
</dbReference>
<dbReference type="InterPro" id="IPR014755">
    <property type="entry name" value="Cu-Rt/internalin_Ig-like"/>
</dbReference>
<sequence>MTLSAGDFAFVGYNANGNDDFAIVLLTDISSSETVYFTDTEWLGSVLAAGETTLTWTTGAPLSAGTIIRFSNVSNAASTTHGTVSGNLSLTTSGDSILAYQGTAGSPTSFVAGLAYDETGFAQSGGTLSGTGLTEGTHAVAMPTSTSHDGGAYTGDRASGASFSDYLSLINNNSNWTVVETNGTSLLPFSATAFQTGGVDAAPPIIASVSPSLDAEGVAVGANLQITFNEDVQKGSGNIQIRLRSDDSVVETIAVTSGSVSVAGPTATINPTADLDQATRYYVTVDSGAFEDTTGNDFAGISDKRTLAFGTELPAIGAAPAGLGAGSLAIVGFNTEGQTDDLAFVALEDLDGSTTPFQIFITDNHWNGTSFNANGAGTLIWTIDELIPAGTVVNFNDIASDAFSLTSDTGASVGYMSLNGTVTLTSSGDAFYVYVGSLGTPRASNGFLTAVATDSVGFTGADGVLTNTGLTEGSTAANFGALEDGLDGAAYQGARSGETDFADYLSALNGAPLSTNWTTLNDTGDGDSLSPFSETAFSISGVDLTPPNLASTSPADESSNVAVGANLTATFNENVQVGTGNIRIYNKVGDTLVETIDVTSGQVSVSGATVTINPTSDLDPAATYYVQMDAGAVEDAANNDFAGISDETTWNFTTALPSVSVPTFSAGDIAFTGFNGSIPEDLSFVALTDMDGSSTPFQVFFTDQAWTGAAFAGGEGTLIWTVTSEIKAGTVVTFTDINEPTSSDFGASVGLLQEDGAFDIRTSGDVVVAYTGSLNTPSAFLSGFTSEETGFAYDSGTLTGTGLVEGQTAVNLSDGSTDPAGGQYNGNRYDQGSFADYLPIINNRANWSLEDSSGASTLPLSVSPFGVLPSVTLLPGDLSFTEDTAGNVALGAAVFADPDSDPITVTLAV</sequence>
<reference evidence="3 4" key="1">
    <citation type="submission" date="2018-07" db="EMBL/GenBank/DDBJ databases">
        <title>Modular assembly of carbohydrate-degrading microbial communities in the ocean.</title>
        <authorList>
            <person name="Enke T.N."/>
            <person name="Datta M.S."/>
            <person name="Schwartzman J.A."/>
            <person name="Cermak N."/>
            <person name="Schmitz D.A."/>
            <person name="Barrere J."/>
            <person name="Cordero O.X."/>
        </authorList>
    </citation>
    <scope>NUCLEOTIDE SEQUENCE [LARGE SCALE GENOMIC DNA]</scope>
    <source>
        <strain evidence="3 4">C3M10</strain>
    </source>
</reference>
<dbReference type="InterPro" id="IPR032812">
    <property type="entry name" value="SbsA_Ig"/>
</dbReference>
<evidence type="ECO:0000259" key="2">
    <source>
        <dbReference type="Pfam" id="PF13205"/>
    </source>
</evidence>
<gene>
    <name evidence="3" type="ORF">DS909_17150</name>
</gene>
<protein>
    <recommendedName>
        <fullName evidence="2">SbsA Ig-like domain-containing protein</fullName>
    </recommendedName>
</protein>
<dbReference type="EMBL" id="QOCE01000039">
    <property type="protein sequence ID" value="RBW52447.1"/>
    <property type="molecule type" value="Genomic_DNA"/>
</dbReference>
<feature type="domain" description="SbsA Ig-like" evidence="2">
    <location>
        <begin position="544"/>
        <end position="654"/>
    </location>
</feature>
<keyword evidence="1" id="KW-0732">Signal</keyword>
<name>A0A366WTH3_9RHOB</name>
<evidence type="ECO:0000256" key="1">
    <source>
        <dbReference type="ARBA" id="ARBA00022729"/>
    </source>
</evidence>
<feature type="domain" description="SbsA Ig-like" evidence="2">
    <location>
        <begin position="200"/>
        <end position="310"/>
    </location>
</feature>
<proteinExistence type="predicted"/>
<evidence type="ECO:0000313" key="3">
    <source>
        <dbReference type="EMBL" id="RBW52447.1"/>
    </source>
</evidence>
<dbReference type="OrthoDB" id="7355596at2"/>
<feature type="non-terminal residue" evidence="3">
    <location>
        <position position="909"/>
    </location>
</feature>
<dbReference type="Gene3D" id="2.60.40.1220">
    <property type="match status" value="2"/>
</dbReference>